<reference evidence="8 9" key="1">
    <citation type="submission" date="2013-03" db="EMBL/GenBank/DDBJ databases">
        <title>The Genome Sequence of Exophiala aquamarina CBS 119918.</title>
        <authorList>
            <consortium name="The Broad Institute Genomics Platform"/>
            <person name="Cuomo C."/>
            <person name="de Hoog S."/>
            <person name="Gorbushina A."/>
            <person name="Walker B."/>
            <person name="Young S.K."/>
            <person name="Zeng Q."/>
            <person name="Gargeya S."/>
            <person name="Fitzgerald M."/>
            <person name="Haas B."/>
            <person name="Abouelleil A."/>
            <person name="Allen A.W."/>
            <person name="Alvarado L."/>
            <person name="Arachchi H.M."/>
            <person name="Berlin A.M."/>
            <person name="Chapman S.B."/>
            <person name="Gainer-Dewar J."/>
            <person name="Goldberg J."/>
            <person name="Griggs A."/>
            <person name="Gujja S."/>
            <person name="Hansen M."/>
            <person name="Howarth C."/>
            <person name="Imamovic A."/>
            <person name="Ireland A."/>
            <person name="Larimer J."/>
            <person name="McCowan C."/>
            <person name="Murphy C."/>
            <person name="Pearson M."/>
            <person name="Poon T.W."/>
            <person name="Priest M."/>
            <person name="Roberts A."/>
            <person name="Saif S."/>
            <person name="Shea T."/>
            <person name="Sisk P."/>
            <person name="Sykes S."/>
            <person name="Wortman J."/>
            <person name="Nusbaum C."/>
            <person name="Birren B."/>
        </authorList>
    </citation>
    <scope>NUCLEOTIDE SEQUENCE [LARGE SCALE GENOMIC DNA]</scope>
    <source>
        <strain evidence="8 9">CBS 119918</strain>
    </source>
</reference>
<feature type="region of interest" description="Disordered" evidence="7">
    <location>
        <begin position="496"/>
        <end position="533"/>
    </location>
</feature>
<dbReference type="InterPro" id="IPR015943">
    <property type="entry name" value="WD40/YVTN_repeat-like_dom_sf"/>
</dbReference>
<dbReference type="PANTHER" id="PTHR18763">
    <property type="entry name" value="WD-REPEAT PROTEIN 18"/>
    <property type="match status" value="1"/>
</dbReference>
<keyword evidence="3 5" id="KW-0853">WD repeat</keyword>
<evidence type="ECO:0000256" key="7">
    <source>
        <dbReference type="SAM" id="MobiDB-lite"/>
    </source>
</evidence>
<dbReference type="SMART" id="SM00320">
    <property type="entry name" value="WD40"/>
    <property type="match status" value="5"/>
</dbReference>
<evidence type="ECO:0000256" key="5">
    <source>
        <dbReference type="PROSITE-ProRule" id="PRU00221"/>
    </source>
</evidence>
<evidence type="ECO:0000313" key="9">
    <source>
        <dbReference type="Proteomes" id="UP000027920"/>
    </source>
</evidence>
<organism evidence="8 9">
    <name type="scientific">Exophiala aquamarina CBS 119918</name>
    <dbReference type="NCBI Taxonomy" id="1182545"/>
    <lineage>
        <taxon>Eukaryota</taxon>
        <taxon>Fungi</taxon>
        <taxon>Dikarya</taxon>
        <taxon>Ascomycota</taxon>
        <taxon>Pezizomycotina</taxon>
        <taxon>Eurotiomycetes</taxon>
        <taxon>Chaetothyriomycetidae</taxon>
        <taxon>Chaetothyriales</taxon>
        <taxon>Herpotrichiellaceae</taxon>
        <taxon>Exophiala</taxon>
    </lineage>
</organism>
<dbReference type="GO" id="GO:0120330">
    <property type="term" value="C:rixosome complex"/>
    <property type="evidence" value="ECO:0007669"/>
    <property type="project" value="UniProtKB-UniRule"/>
</dbReference>
<dbReference type="EMBL" id="AMGV01000005">
    <property type="protein sequence ID" value="KEF57171.1"/>
    <property type="molecule type" value="Genomic_DNA"/>
</dbReference>
<evidence type="ECO:0000256" key="3">
    <source>
        <dbReference type="ARBA" id="ARBA00022574"/>
    </source>
</evidence>
<keyword evidence="6" id="KW-0539">Nucleus</keyword>
<comment type="subunit">
    <text evidence="6">Component of the RIX1 complex, composed of IPI1, RIX1/IPI2 and IPI3 in a 1:2:2 stoichiometry. The complex interacts (via RIX1) with MDN1 (via its hexameric AAA ATPase ring) and the pre-60S ribosome particles.</text>
</comment>
<evidence type="ECO:0000256" key="2">
    <source>
        <dbReference type="ARBA" id="ARBA00010143"/>
    </source>
</evidence>
<dbReference type="STRING" id="1182545.A0A072PBC9"/>
<dbReference type="GO" id="GO:0006364">
    <property type="term" value="P:rRNA processing"/>
    <property type="evidence" value="ECO:0007669"/>
    <property type="project" value="UniProtKB-UniRule"/>
</dbReference>
<dbReference type="GO" id="GO:0006261">
    <property type="term" value="P:DNA-templated DNA replication"/>
    <property type="evidence" value="ECO:0007669"/>
    <property type="project" value="TreeGrafter"/>
</dbReference>
<sequence>MPTESFIAATLTTNKAAAHTSAALKDVGVFLYQYQPQNLFSHGYKKSTSRSGCVAVSDSHIFAAQADKAVINVYSRERGNQEATVPFPERIHCIAFADGAALLVLGTEEGKLILWEVATGRLTTSSASHLQTVSSLCVTPNNDFIISGSADTSIHVWSLPRLVSFSQGSGGYEDGEPTNTPVRTFSAHRTAITAIACGHSMTDTNFAISASDDGTCYLWHIGTCQTLRTILLPTKAISIAIDPADRVLYFGGQDGHVYSWDIFRHFSSWKSMPIGSSGVPASQITSKDRWTTPSSERGSTNCLTLSYDGTALVSGHTNGNLIRWDVAKHRILNELTNLGQPVTCIKMLKPDGILIKKLPGYKIINIVKPNLEFSSQLENGTVGIPSKYNFHGIITPSQVPEECNDVEQALTGLGFPQAMIDDALRALAAGSAATSSASNGETADFETQKLTEEVTALKQQLAALNEVEEKRKTRRIARMEQREELGMKKREAYFEAKKKGKDGDAAMKKWEEKEAELDGDSDAEIQGDHMTTD</sequence>
<dbReference type="HOGENOM" id="CLU_025946_1_0_1"/>
<gene>
    <name evidence="8" type="ORF">A1O9_07361</name>
</gene>
<dbReference type="PROSITE" id="PS50082">
    <property type="entry name" value="WD_REPEATS_2"/>
    <property type="match status" value="1"/>
</dbReference>
<comment type="caution">
    <text evidence="8">The sequence shown here is derived from an EMBL/GenBank/DDBJ whole genome shotgun (WGS) entry which is preliminary data.</text>
</comment>
<dbReference type="SUPFAM" id="SSF50978">
    <property type="entry name" value="WD40 repeat-like"/>
    <property type="match status" value="1"/>
</dbReference>
<keyword evidence="6" id="KW-0698">rRNA processing</keyword>
<evidence type="ECO:0000313" key="8">
    <source>
        <dbReference type="EMBL" id="KEF57171.1"/>
    </source>
</evidence>
<name>A0A072PBC9_9EURO</name>
<evidence type="ECO:0000256" key="1">
    <source>
        <dbReference type="ARBA" id="ARBA00002355"/>
    </source>
</evidence>
<comment type="function">
    <text evidence="1 6">Component of the RIX1 complex required for processing of ITS2 sequences from 35S pre-rRNA.</text>
</comment>
<keyword evidence="4" id="KW-0677">Repeat</keyword>
<proteinExistence type="inferred from homology"/>
<accession>A0A072PBC9</accession>
<feature type="compositionally biased region" description="Basic and acidic residues" evidence="7">
    <location>
        <begin position="496"/>
        <end position="512"/>
    </location>
</feature>
<dbReference type="GO" id="GO:0005656">
    <property type="term" value="C:nuclear pre-replicative complex"/>
    <property type="evidence" value="ECO:0007669"/>
    <property type="project" value="TreeGrafter"/>
</dbReference>
<dbReference type="InterPro" id="IPR045227">
    <property type="entry name" value="WDR18/Ipi3/RID3"/>
</dbReference>
<evidence type="ECO:0000256" key="6">
    <source>
        <dbReference type="RuleBase" id="RU369067"/>
    </source>
</evidence>
<feature type="compositionally biased region" description="Acidic residues" evidence="7">
    <location>
        <begin position="513"/>
        <end position="525"/>
    </location>
</feature>
<dbReference type="InterPro" id="IPR001680">
    <property type="entry name" value="WD40_rpt"/>
</dbReference>
<dbReference type="VEuPathDB" id="FungiDB:A1O9_07361"/>
<dbReference type="Pfam" id="PF00400">
    <property type="entry name" value="WD40"/>
    <property type="match status" value="2"/>
</dbReference>
<dbReference type="RefSeq" id="XP_013259761.1">
    <property type="nucleotide sequence ID" value="XM_013404307.1"/>
</dbReference>
<comment type="subcellular location">
    <subcellularLocation>
        <location evidence="6">Nucleus</location>
    </subcellularLocation>
</comment>
<dbReference type="FunFam" id="2.130.10.10:FF:000929">
    <property type="entry name" value="Ribosomal assembly complex component Ipi3"/>
    <property type="match status" value="1"/>
</dbReference>
<dbReference type="GeneID" id="25282275"/>
<dbReference type="AlphaFoldDB" id="A0A072PBC9"/>
<keyword evidence="9" id="KW-1185">Reference proteome</keyword>
<protein>
    <recommendedName>
        <fullName evidence="6">Pre-rRNA-processing protein IPI3</fullName>
    </recommendedName>
</protein>
<dbReference type="Gene3D" id="2.130.10.10">
    <property type="entry name" value="YVTN repeat-like/Quinoprotein amine dehydrogenase"/>
    <property type="match status" value="2"/>
</dbReference>
<dbReference type="PROSITE" id="PS50294">
    <property type="entry name" value="WD_REPEATS_REGION"/>
    <property type="match status" value="1"/>
</dbReference>
<comment type="similarity">
    <text evidence="2 6">Belongs to the WD repeat IPI3/WDR18 family.</text>
</comment>
<evidence type="ECO:0000256" key="4">
    <source>
        <dbReference type="ARBA" id="ARBA00022737"/>
    </source>
</evidence>
<dbReference type="OrthoDB" id="756370at2759"/>
<dbReference type="InterPro" id="IPR036322">
    <property type="entry name" value="WD40_repeat_dom_sf"/>
</dbReference>
<feature type="repeat" description="WD" evidence="5">
    <location>
        <begin position="126"/>
        <end position="159"/>
    </location>
</feature>
<dbReference type="Proteomes" id="UP000027920">
    <property type="component" value="Unassembled WGS sequence"/>
</dbReference>
<dbReference type="PANTHER" id="PTHR18763:SF0">
    <property type="entry name" value="WD REPEAT-CONTAINING PROTEIN 18"/>
    <property type="match status" value="1"/>
</dbReference>